<dbReference type="InterPro" id="IPR017441">
    <property type="entry name" value="Protein_kinase_ATP_BS"/>
</dbReference>
<dbReference type="PANTHER" id="PTHR44329">
    <property type="entry name" value="SERINE/THREONINE-PROTEIN KINASE TNNI3K-RELATED"/>
    <property type="match status" value="1"/>
</dbReference>
<dbReference type="PROSITE" id="PS50011">
    <property type="entry name" value="PROTEIN_KINASE_DOM"/>
    <property type="match status" value="2"/>
</dbReference>
<organism evidence="3 4">
    <name type="scientific">Steccherinum ochraceum</name>
    <dbReference type="NCBI Taxonomy" id="92696"/>
    <lineage>
        <taxon>Eukaryota</taxon>
        <taxon>Fungi</taxon>
        <taxon>Dikarya</taxon>
        <taxon>Basidiomycota</taxon>
        <taxon>Agaricomycotina</taxon>
        <taxon>Agaricomycetes</taxon>
        <taxon>Polyporales</taxon>
        <taxon>Steccherinaceae</taxon>
        <taxon>Steccherinum</taxon>
    </lineage>
</organism>
<sequence length="745" mass="84561">MAKLYVYSKKRLPDFVSFRKVLYLCVIRGREGEMFIRPGKLLDELMADSLKYDTDKHLLLASRGDLAGYVLERLQAVLDGKVDAISVENGNRYGLRRLLVRLCLDTSILPPSLFLTGIKCEDADPVGMGGYADIFRGTYGAGKVAMKRLRVFLSGTSPQSYVAFFREALVWRHLRHPHILQFLGIDRISFRSQLCMILPWMQYGDINHAMNVLEDSDQTIPYLRWTTEIAQGMAYLHIEHVVHADLRGGNVLIDDNLSVRLSTLDYLRLMSSKVYSQSRPFPSMNDAQVIVQLMRGERPPRRNMKSGEAIPDDIWRIVENSWSSEVKLRPGMNEIAASLIELSQPPKNDTDAEMADESELMSAVPMSVTMGGAPDPEVVSLIESAASSKLYQSLVLSSRGDLADRIACTMQELLDRYSHESYNARPRHFQFTRYLLLKLSSKARILPSSLLVSGVQDTTIAESTGISDIYTATYEGQKVALKRLRNSQSAHERSLFEALCRETLIWRQLKHPYILPFLGTCNIQLNFEPRLCLVSPWAKHGNVVSYFWRMNEEMEDQEKVKLLEQWVMDIAQALEYLHKERIVHADVRGGNILIDCDMHAKLAHFNVSFFADELRYEDVATEKQYGSEYVRWMAPELLGGDTQPTFSTDVYAFGCLCVEMFIGEEIYISLDWKIISRVLAEAERPSRPSGIADSVAMSDELWALVQKCWAEPNARLTMSDVTLELEKMRSSNRAGDSSVQVGPVR</sequence>
<dbReference type="STRING" id="92696.A0A4R0R9Q9"/>
<evidence type="ECO:0000313" key="4">
    <source>
        <dbReference type="Proteomes" id="UP000292702"/>
    </source>
</evidence>
<accession>A0A4R0R9Q9</accession>
<keyword evidence="1" id="KW-0547">Nucleotide-binding</keyword>
<comment type="caution">
    <text evidence="3">The sequence shown here is derived from an EMBL/GenBank/DDBJ whole genome shotgun (WGS) entry which is preliminary data.</text>
</comment>
<dbReference type="Proteomes" id="UP000292702">
    <property type="component" value="Unassembled WGS sequence"/>
</dbReference>
<dbReference type="GO" id="GO:0005524">
    <property type="term" value="F:ATP binding"/>
    <property type="evidence" value="ECO:0007669"/>
    <property type="project" value="UniProtKB-UniRule"/>
</dbReference>
<dbReference type="InterPro" id="IPR008266">
    <property type="entry name" value="Tyr_kinase_AS"/>
</dbReference>
<reference evidence="3 4" key="1">
    <citation type="submission" date="2018-11" db="EMBL/GenBank/DDBJ databases">
        <title>Genome assembly of Steccherinum ochraceum LE-BIN_3174, the white-rot fungus of the Steccherinaceae family (The Residual Polyporoid clade, Polyporales, Basidiomycota).</title>
        <authorList>
            <person name="Fedorova T.V."/>
            <person name="Glazunova O.A."/>
            <person name="Landesman E.O."/>
            <person name="Moiseenko K.V."/>
            <person name="Psurtseva N.V."/>
            <person name="Savinova O.S."/>
            <person name="Shakhova N.V."/>
            <person name="Tyazhelova T.V."/>
            <person name="Vasina D.V."/>
        </authorList>
    </citation>
    <scope>NUCLEOTIDE SEQUENCE [LARGE SCALE GENOMIC DNA]</scope>
    <source>
        <strain evidence="3 4">LE-BIN_3174</strain>
    </source>
</reference>
<dbReference type="PROSITE" id="PS00107">
    <property type="entry name" value="PROTEIN_KINASE_ATP"/>
    <property type="match status" value="1"/>
</dbReference>
<evidence type="ECO:0000313" key="3">
    <source>
        <dbReference type="EMBL" id="TCD63446.1"/>
    </source>
</evidence>
<dbReference type="GO" id="GO:0004674">
    <property type="term" value="F:protein serine/threonine kinase activity"/>
    <property type="evidence" value="ECO:0007669"/>
    <property type="project" value="TreeGrafter"/>
</dbReference>
<dbReference type="InterPro" id="IPR000719">
    <property type="entry name" value="Prot_kinase_dom"/>
</dbReference>
<dbReference type="Gene3D" id="1.10.510.10">
    <property type="entry name" value="Transferase(Phosphotransferase) domain 1"/>
    <property type="match status" value="3"/>
</dbReference>
<dbReference type="InterPro" id="IPR001245">
    <property type="entry name" value="Ser-Thr/Tyr_kinase_cat_dom"/>
</dbReference>
<protein>
    <recommendedName>
        <fullName evidence="2">Protein kinase domain-containing protein</fullName>
    </recommendedName>
</protein>
<feature type="domain" description="Protein kinase" evidence="2">
    <location>
        <begin position="455"/>
        <end position="728"/>
    </location>
</feature>
<dbReference type="AlphaFoldDB" id="A0A4R0R9Q9"/>
<name>A0A4R0R9Q9_9APHY</name>
<keyword evidence="4" id="KW-1185">Reference proteome</keyword>
<gene>
    <name evidence="3" type="ORF">EIP91_005387</name>
</gene>
<dbReference type="PROSITE" id="PS00109">
    <property type="entry name" value="PROTEIN_KINASE_TYR"/>
    <property type="match status" value="2"/>
</dbReference>
<keyword evidence="1" id="KW-0067">ATP-binding</keyword>
<feature type="domain" description="Protein kinase" evidence="2">
    <location>
        <begin position="120"/>
        <end position="437"/>
    </location>
</feature>
<feature type="binding site" evidence="1">
    <location>
        <position position="147"/>
    </location>
    <ligand>
        <name>ATP</name>
        <dbReference type="ChEBI" id="CHEBI:30616"/>
    </ligand>
</feature>
<evidence type="ECO:0000259" key="2">
    <source>
        <dbReference type="PROSITE" id="PS50011"/>
    </source>
</evidence>
<dbReference type="EMBL" id="RWJN01000297">
    <property type="protein sequence ID" value="TCD63446.1"/>
    <property type="molecule type" value="Genomic_DNA"/>
</dbReference>
<dbReference type="InterPro" id="IPR051681">
    <property type="entry name" value="Ser/Thr_Kinases-Pseudokinases"/>
</dbReference>
<proteinExistence type="predicted"/>
<dbReference type="SUPFAM" id="SSF56112">
    <property type="entry name" value="Protein kinase-like (PK-like)"/>
    <property type="match status" value="2"/>
</dbReference>
<dbReference type="InterPro" id="IPR011009">
    <property type="entry name" value="Kinase-like_dom_sf"/>
</dbReference>
<dbReference type="Pfam" id="PF07714">
    <property type="entry name" value="PK_Tyr_Ser-Thr"/>
    <property type="match status" value="2"/>
</dbReference>
<evidence type="ECO:0000256" key="1">
    <source>
        <dbReference type="PROSITE-ProRule" id="PRU10141"/>
    </source>
</evidence>
<dbReference type="OrthoDB" id="4062651at2759"/>